<comment type="similarity">
    <text evidence="2 11">Belongs to the AAA ATPase family.</text>
</comment>
<sequence length="235" mass="25577">MARRTRGRQEEDLCSSGVTILNQDFSSALETLQEAQSTAIGAPKIPDVRWEDVGGLHQVKKEILDTVQLPLQRPELLSLGLNRTGVLLYGPPGTGKTLLAKAVATECSMTFLSVKGPELINMYVGQSEENIREVFLRARSAAPCVIFFDELDSLAPSRGRSGDSGGVMDRVVSQLLAELDALQSSVGVFVIGATNRPDLLDQSLLRPGRFDKLVYVGINEDRGSQLQVLQAILRK</sequence>
<evidence type="ECO:0000256" key="10">
    <source>
        <dbReference type="ARBA" id="ARBA00048778"/>
    </source>
</evidence>
<feature type="domain" description="AAA+ ATPase" evidence="12">
    <location>
        <begin position="82"/>
        <end position="220"/>
    </location>
</feature>
<dbReference type="GO" id="GO:0005524">
    <property type="term" value="F:ATP binding"/>
    <property type="evidence" value="ECO:0007669"/>
    <property type="project" value="UniProtKB-KW"/>
</dbReference>
<evidence type="ECO:0000259" key="12">
    <source>
        <dbReference type="SMART" id="SM00382"/>
    </source>
</evidence>
<dbReference type="Gene3D" id="3.40.50.300">
    <property type="entry name" value="P-loop containing nucleotide triphosphate hydrolases"/>
    <property type="match status" value="1"/>
</dbReference>
<comment type="subcellular location">
    <subcellularLocation>
        <location evidence="1">Membrane</location>
    </subcellularLocation>
</comment>
<keyword evidence="5" id="KW-0378">Hydrolase</keyword>
<dbReference type="SMART" id="SM00382">
    <property type="entry name" value="AAA"/>
    <property type="match status" value="1"/>
</dbReference>
<gene>
    <name evidence="14" type="primary">LOC104944420</name>
</gene>
<name>A0A6I9MPR2_9TELE</name>
<dbReference type="InterPro" id="IPR050168">
    <property type="entry name" value="AAA_ATPase_domain"/>
</dbReference>
<dbReference type="GO" id="GO:0005778">
    <property type="term" value="C:peroxisomal membrane"/>
    <property type="evidence" value="ECO:0007669"/>
    <property type="project" value="TreeGrafter"/>
</dbReference>
<dbReference type="GO" id="GO:0016887">
    <property type="term" value="F:ATP hydrolysis activity"/>
    <property type="evidence" value="ECO:0007669"/>
    <property type="project" value="InterPro"/>
</dbReference>
<evidence type="ECO:0000256" key="7">
    <source>
        <dbReference type="ARBA" id="ARBA00023136"/>
    </source>
</evidence>
<reference evidence="14" key="1">
    <citation type="submission" date="2025-08" db="UniProtKB">
        <authorList>
            <consortium name="RefSeq"/>
        </authorList>
    </citation>
    <scope>IDENTIFICATION</scope>
    <source>
        <tissue evidence="14">Muscle</tissue>
    </source>
</reference>
<dbReference type="GeneID" id="104944420"/>
<dbReference type="InterPro" id="IPR047533">
    <property type="entry name" value="RecA-like_PEX6_r2"/>
</dbReference>
<protein>
    <recommendedName>
        <fullName evidence="8">Peroxisomal ATPase PEX6</fullName>
    </recommendedName>
    <alternativeName>
        <fullName evidence="9">Peroxin-6</fullName>
    </alternativeName>
</protein>
<keyword evidence="7" id="KW-0472">Membrane</keyword>
<dbReference type="AlphaFoldDB" id="A0A6I9MPR2"/>
<comment type="catalytic activity">
    <reaction evidence="10">
        <text>ATP + H2O = ADP + phosphate + H(+)</text>
        <dbReference type="Rhea" id="RHEA:13065"/>
        <dbReference type="ChEBI" id="CHEBI:15377"/>
        <dbReference type="ChEBI" id="CHEBI:15378"/>
        <dbReference type="ChEBI" id="CHEBI:30616"/>
        <dbReference type="ChEBI" id="CHEBI:43474"/>
        <dbReference type="ChEBI" id="CHEBI:456216"/>
    </reaction>
    <physiologicalReaction direction="left-to-right" evidence="10">
        <dbReference type="Rhea" id="RHEA:13066"/>
    </physiologicalReaction>
</comment>
<keyword evidence="3" id="KW-0962">Peroxisome biogenesis</keyword>
<dbReference type="SUPFAM" id="SSF52540">
    <property type="entry name" value="P-loop containing nucleoside triphosphate hydrolases"/>
    <property type="match status" value="1"/>
</dbReference>
<dbReference type="KEGG" id="ncc:104944420"/>
<dbReference type="PANTHER" id="PTHR23077:SF9">
    <property type="entry name" value="PEROXISOMAL ATPASE PEX6"/>
    <property type="match status" value="1"/>
</dbReference>
<dbReference type="InterPro" id="IPR003959">
    <property type="entry name" value="ATPase_AAA_core"/>
</dbReference>
<dbReference type="RefSeq" id="XP_010768249.1">
    <property type="nucleotide sequence ID" value="XM_010769947.1"/>
</dbReference>
<evidence type="ECO:0000256" key="3">
    <source>
        <dbReference type="ARBA" id="ARBA00022593"/>
    </source>
</evidence>
<accession>A0A6I9MPR2</accession>
<dbReference type="OrthoDB" id="8923784at2759"/>
<evidence type="ECO:0000256" key="11">
    <source>
        <dbReference type="RuleBase" id="RU003651"/>
    </source>
</evidence>
<dbReference type="GO" id="GO:0005829">
    <property type="term" value="C:cytosol"/>
    <property type="evidence" value="ECO:0007669"/>
    <property type="project" value="TreeGrafter"/>
</dbReference>
<dbReference type="InterPro" id="IPR003593">
    <property type="entry name" value="AAA+_ATPase"/>
</dbReference>
<dbReference type="Pfam" id="PF00004">
    <property type="entry name" value="AAA"/>
    <property type="match status" value="1"/>
</dbReference>
<dbReference type="InterPro" id="IPR027417">
    <property type="entry name" value="P-loop_NTPase"/>
</dbReference>
<evidence type="ECO:0000256" key="5">
    <source>
        <dbReference type="ARBA" id="ARBA00022801"/>
    </source>
</evidence>
<dbReference type="PANTHER" id="PTHR23077">
    <property type="entry name" value="AAA-FAMILY ATPASE"/>
    <property type="match status" value="1"/>
</dbReference>
<dbReference type="Gene3D" id="1.10.8.60">
    <property type="match status" value="1"/>
</dbReference>
<dbReference type="FunFam" id="3.40.50.300:FF:000109">
    <property type="entry name" value="Peroxisomal biogenesis factor 6"/>
    <property type="match status" value="1"/>
</dbReference>
<dbReference type="GO" id="GO:0016558">
    <property type="term" value="P:protein import into peroxisome matrix"/>
    <property type="evidence" value="ECO:0007669"/>
    <property type="project" value="TreeGrafter"/>
</dbReference>
<keyword evidence="4 11" id="KW-0547">Nucleotide-binding</keyword>
<proteinExistence type="inferred from homology"/>
<dbReference type="PROSITE" id="PS00674">
    <property type="entry name" value="AAA"/>
    <property type="match status" value="1"/>
</dbReference>
<evidence type="ECO:0000256" key="6">
    <source>
        <dbReference type="ARBA" id="ARBA00022840"/>
    </source>
</evidence>
<dbReference type="InterPro" id="IPR003960">
    <property type="entry name" value="ATPase_AAA_CS"/>
</dbReference>
<keyword evidence="13" id="KW-1185">Reference proteome</keyword>
<organism evidence="13 14">
    <name type="scientific">Notothenia coriiceps</name>
    <name type="common">black rockcod</name>
    <dbReference type="NCBI Taxonomy" id="8208"/>
    <lineage>
        <taxon>Eukaryota</taxon>
        <taxon>Metazoa</taxon>
        <taxon>Chordata</taxon>
        <taxon>Craniata</taxon>
        <taxon>Vertebrata</taxon>
        <taxon>Euteleostomi</taxon>
        <taxon>Actinopterygii</taxon>
        <taxon>Neopterygii</taxon>
        <taxon>Teleostei</taxon>
        <taxon>Neoteleostei</taxon>
        <taxon>Acanthomorphata</taxon>
        <taxon>Eupercaria</taxon>
        <taxon>Perciformes</taxon>
        <taxon>Notothenioidei</taxon>
        <taxon>Nototheniidae</taxon>
        <taxon>Notothenia</taxon>
    </lineage>
</organism>
<dbReference type="CDD" id="cd19527">
    <property type="entry name" value="RecA-like_PEX6_r2"/>
    <property type="match status" value="1"/>
</dbReference>
<evidence type="ECO:0000256" key="2">
    <source>
        <dbReference type="ARBA" id="ARBA00006914"/>
    </source>
</evidence>
<dbReference type="Proteomes" id="UP000504611">
    <property type="component" value="Unplaced"/>
</dbReference>
<evidence type="ECO:0000313" key="14">
    <source>
        <dbReference type="RefSeq" id="XP_010768249.1"/>
    </source>
</evidence>
<evidence type="ECO:0000256" key="4">
    <source>
        <dbReference type="ARBA" id="ARBA00022741"/>
    </source>
</evidence>
<evidence type="ECO:0000256" key="8">
    <source>
        <dbReference type="ARBA" id="ARBA00034811"/>
    </source>
</evidence>
<keyword evidence="6 11" id="KW-0067">ATP-binding</keyword>
<evidence type="ECO:0000313" key="13">
    <source>
        <dbReference type="Proteomes" id="UP000504611"/>
    </source>
</evidence>
<evidence type="ECO:0000256" key="1">
    <source>
        <dbReference type="ARBA" id="ARBA00004370"/>
    </source>
</evidence>
<evidence type="ECO:0000256" key="9">
    <source>
        <dbReference type="ARBA" id="ARBA00034920"/>
    </source>
</evidence>